<feature type="non-terminal residue" evidence="1">
    <location>
        <position position="1"/>
    </location>
</feature>
<reference evidence="1" key="1">
    <citation type="submission" date="2021-02" db="EMBL/GenBank/DDBJ databases">
        <authorList>
            <person name="Nowell W R."/>
        </authorList>
    </citation>
    <scope>NUCLEOTIDE SEQUENCE</scope>
</reference>
<comment type="caution">
    <text evidence="1">The sequence shown here is derived from an EMBL/GenBank/DDBJ whole genome shotgun (WGS) entry which is preliminary data.</text>
</comment>
<organism evidence="1 2">
    <name type="scientific">Rotaria magnacalcarata</name>
    <dbReference type="NCBI Taxonomy" id="392030"/>
    <lineage>
        <taxon>Eukaryota</taxon>
        <taxon>Metazoa</taxon>
        <taxon>Spiralia</taxon>
        <taxon>Gnathifera</taxon>
        <taxon>Rotifera</taxon>
        <taxon>Eurotatoria</taxon>
        <taxon>Bdelloidea</taxon>
        <taxon>Philodinida</taxon>
        <taxon>Philodinidae</taxon>
        <taxon>Rotaria</taxon>
    </lineage>
</organism>
<evidence type="ECO:0000313" key="2">
    <source>
        <dbReference type="Proteomes" id="UP000681720"/>
    </source>
</evidence>
<proteinExistence type="predicted"/>
<dbReference type="AlphaFoldDB" id="A0A8S2PFT3"/>
<gene>
    <name evidence="1" type="ORF">GIL414_LOCUS14458</name>
</gene>
<name>A0A8S2PFT3_9BILA</name>
<evidence type="ECO:0000313" key="1">
    <source>
        <dbReference type="EMBL" id="CAF4051486.1"/>
    </source>
</evidence>
<dbReference type="Proteomes" id="UP000681720">
    <property type="component" value="Unassembled WGS sequence"/>
</dbReference>
<sequence length="240" mass="28262">VYASEDCTGVIANVYYNAESNSFVGFCPTLNNGLPTIRQYQTDDFFQLEDWFDSVERSTLMNIYTIQHITDESKPPFLLSCFGTNNKINYVSVLQRWLFIYQQCYNRNIKLLGFSSDADSKYLKYRTDVPEIHIPKSWLFWFYIRQQYLFLCFQDSTHVGTKLRNRLLTHSTSLMMGSFPISIQDIESLIHNYSKIEHNLVVSDIYVKDKQNYKSCVKILSENVLRLLSKNKKRLELFVI</sequence>
<accession>A0A8S2PFT3</accession>
<dbReference type="EMBL" id="CAJOBJ010006120">
    <property type="protein sequence ID" value="CAF4051486.1"/>
    <property type="molecule type" value="Genomic_DNA"/>
</dbReference>
<protein>
    <submittedName>
        <fullName evidence="1">Uncharacterized protein</fullName>
    </submittedName>
</protein>